<organism evidence="1 2">
    <name type="scientific">Gossypium hirsutum</name>
    <name type="common">Upland cotton</name>
    <name type="synonym">Gossypium mexicanum</name>
    <dbReference type="NCBI Taxonomy" id="3635"/>
    <lineage>
        <taxon>Eukaryota</taxon>
        <taxon>Viridiplantae</taxon>
        <taxon>Streptophyta</taxon>
        <taxon>Embryophyta</taxon>
        <taxon>Tracheophyta</taxon>
        <taxon>Spermatophyta</taxon>
        <taxon>Magnoliopsida</taxon>
        <taxon>eudicotyledons</taxon>
        <taxon>Gunneridae</taxon>
        <taxon>Pentapetalae</taxon>
        <taxon>rosids</taxon>
        <taxon>malvids</taxon>
        <taxon>Malvales</taxon>
        <taxon>Malvaceae</taxon>
        <taxon>Malvoideae</taxon>
        <taxon>Gossypium</taxon>
    </lineage>
</organism>
<keyword evidence="1" id="KW-1185">Reference proteome</keyword>
<dbReference type="PANTHER" id="PTHR34356">
    <property type="entry name" value="ANTIGENIC HEAT-STABLE PROTEIN"/>
    <property type="match status" value="1"/>
</dbReference>
<dbReference type="GeneID" id="107901586"/>
<proteinExistence type="predicted"/>
<accession>A0ABM3AA50</accession>
<evidence type="ECO:0000313" key="1">
    <source>
        <dbReference type="Proteomes" id="UP000818029"/>
    </source>
</evidence>
<dbReference type="Proteomes" id="UP000818029">
    <property type="component" value="Chromosome D06"/>
</dbReference>
<sequence length="146" mass="16588">MGEENKKIRKEEVIAKLKDNGDFDKLRLKIIRKLKDNLRRICNNIISAVKQSAALNRLGSENMKVRQLSDAIHDEVGIFHVVNNVNVNATLQFFIMIRNKVMGQISDSLWEIIRSKGSTRTGITETVVSHRNNNKSKLASCFPQPS</sequence>
<reference evidence="2" key="2">
    <citation type="submission" date="2025-08" db="UniProtKB">
        <authorList>
            <consortium name="RefSeq"/>
        </authorList>
    </citation>
    <scope>IDENTIFICATION</scope>
</reference>
<protein>
    <submittedName>
        <fullName evidence="2">Uncharacterized protein</fullName>
    </submittedName>
</protein>
<gene>
    <name evidence="2" type="primary">LOC107901586</name>
</gene>
<evidence type="ECO:0000313" key="2">
    <source>
        <dbReference type="RefSeq" id="XP_040951501.1"/>
    </source>
</evidence>
<dbReference type="RefSeq" id="XP_040951501.1">
    <property type="nucleotide sequence ID" value="XM_041095567.1"/>
</dbReference>
<dbReference type="PANTHER" id="PTHR34356:SF3">
    <property type="entry name" value="EXPRESSED PROTEIN"/>
    <property type="match status" value="1"/>
</dbReference>
<reference evidence="1" key="1">
    <citation type="journal article" date="2020" name="Nat. Genet.">
        <title>Genomic diversifications of five Gossypium allopolyploid species and their impact on cotton improvement.</title>
        <authorList>
            <person name="Chen Z.J."/>
            <person name="Sreedasyam A."/>
            <person name="Ando A."/>
            <person name="Song Q."/>
            <person name="De Santiago L.M."/>
            <person name="Hulse-Kemp A.M."/>
            <person name="Ding M."/>
            <person name="Ye W."/>
            <person name="Kirkbride R.C."/>
            <person name="Jenkins J."/>
            <person name="Plott C."/>
            <person name="Lovell J."/>
            <person name="Lin Y.M."/>
            <person name="Vaughn R."/>
            <person name="Liu B."/>
            <person name="Simpson S."/>
            <person name="Scheffler B.E."/>
            <person name="Wen L."/>
            <person name="Saski C.A."/>
            <person name="Grover C.E."/>
            <person name="Hu G."/>
            <person name="Conover J.L."/>
            <person name="Carlson J.W."/>
            <person name="Shu S."/>
            <person name="Boston L.B."/>
            <person name="Williams M."/>
            <person name="Peterson D.G."/>
            <person name="McGee K."/>
            <person name="Jones D.C."/>
            <person name="Wendel J.F."/>
            <person name="Stelly D.M."/>
            <person name="Grimwood J."/>
            <person name="Schmutz J."/>
        </authorList>
    </citation>
    <scope>NUCLEOTIDE SEQUENCE [LARGE SCALE GENOMIC DNA]</scope>
    <source>
        <strain evidence="1">cv. TM-1</strain>
    </source>
</reference>
<name>A0ABM3AA50_GOSHI</name>